<keyword evidence="2" id="KW-1185">Reference proteome</keyword>
<name>F2U202_SALR5</name>
<evidence type="ECO:0000313" key="2">
    <source>
        <dbReference type="Proteomes" id="UP000007799"/>
    </source>
</evidence>
<dbReference type="GeneID" id="16077451"/>
<organism evidence="1 2">
    <name type="scientific">Salpingoeca rosetta (strain ATCC 50818 / BSB-021)</name>
    <dbReference type="NCBI Taxonomy" id="946362"/>
    <lineage>
        <taxon>Eukaryota</taxon>
        <taxon>Choanoflagellata</taxon>
        <taxon>Craspedida</taxon>
        <taxon>Salpingoecidae</taxon>
        <taxon>Salpingoeca</taxon>
    </lineage>
</organism>
<dbReference type="RefSeq" id="XP_004996858.1">
    <property type="nucleotide sequence ID" value="XM_004996801.1"/>
</dbReference>
<gene>
    <name evidence="1" type="ORF">PTSG_11873</name>
</gene>
<dbReference type="Proteomes" id="UP000007799">
    <property type="component" value="Unassembled WGS sequence"/>
</dbReference>
<dbReference type="InParanoid" id="F2U202"/>
<proteinExistence type="predicted"/>
<protein>
    <submittedName>
        <fullName evidence="1">Uncharacterized protein</fullName>
    </submittedName>
</protein>
<sequence length="182" mass="20263">MANPWQSDTYDFAFDLGSSDRLLTLAQGTGHLSHAEVEDALAGQPGTAQSRRQAEHPSLEMIEKTERHLQLLERLHTAKLEAAHQENSSRFARLLSPEALEGMQGKVDSLSEHLSMLVSRKDAIRTKLAKQPSNFIDLPVHLHQAMIDLAKSILRDLHHFRQTLAQVQAAMSFPVSDTVKVA</sequence>
<dbReference type="KEGG" id="sre:PTSG_11873"/>
<dbReference type="AlphaFoldDB" id="F2U202"/>
<reference evidence="1" key="1">
    <citation type="submission" date="2009-08" db="EMBL/GenBank/DDBJ databases">
        <title>Annotation of Salpingoeca rosetta.</title>
        <authorList>
            <consortium name="The Broad Institute Genome Sequencing Platform"/>
            <person name="Russ C."/>
            <person name="Cuomo C."/>
            <person name="Burger G."/>
            <person name="Gray M.W."/>
            <person name="Holland P.W.H."/>
            <person name="King N."/>
            <person name="Lang F.B.F."/>
            <person name="Roger A.J."/>
            <person name="Ruiz-Trillo I."/>
            <person name="Young S.K."/>
            <person name="Zeng Q."/>
            <person name="Gargeya S."/>
            <person name="Alvarado L."/>
            <person name="Berlin A."/>
            <person name="Chapman S.B."/>
            <person name="Chen Z."/>
            <person name="Freedman E."/>
            <person name="Gellesch M."/>
            <person name="Goldberg J."/>
            <person name="Griggs A."/>
            <person name="Gujja S."/>
            <person name="Heilman E."/>
            <person name="Heiman D."/>
            <person name="Howarth C."/>
            <person name="Mehta T."/>
            <person name="Neiman D."/>
            <person name="Pearson M."/>
            <person name="Roberts A."/>
            <person name="Saif S."/>
            <person name="Shea T."/>
            <person name="Shenoy N."/>
            <person name="Sisk P."/>
            <person name="Stolte C."/>
            <person name="Sykes S."/>
            <person name="White J."/>
            <person name="Yandava C."/>
            <person name="Haas B."/>
            <person name="Nusbaum C."/>
            <person name="Birren B."/>
        </authorList>
    </citation>
    <scope>NUCLEOTIDE SEQUENCE</scope>
    <source>
        <strain evidence="1">ATCC 50818</strain>
    </source>
</reference>
<evidence type="ECO:0000313" key="1">
    <source>
        <dbReference type="EMBL" id="EGD81654.1"/>
    </source>
</evidence>
<accession>F2U202</accession>
<dbReference type="EMBL" id="GL832959">
    <property type="protein sequence ID" value="EGD81654.1"/>
    <property type="molecule type" value="Genomic_DNA"/>
</dbReference>